<gene>
    <name evidence="2" type="primary">Vigan.04G072500</name>
    <name evidence="2" type="ORF">VIGAN_04072500</name>
</gene>
<protein>
    <submittedName>
        <fullName evidence="2">Uncharacterized protein</fullName>
    </submittedName>
</protein>
<name>A0A0S3RSH5_PHAAN</name>
<keyword evidence="1" id="KW-0472">Membrane</keyword>
<proteinExistence type="predicted"/>
<dbReference type="Proteomes" id="UP000291084">
    <property type="component" value="Chromosome 4"/>
</dbReference>
<feature type="transmembrane region" description="Helical" evidence="1">
    <location>
        <begin position="102"/>
        <end position="125"/>
    </location>
</feature>
<reference evidence="2 3" key="1">
    <citation type="journal article" date="2015" name="Sci. Rep.">
        <title>The power of single molecule real-time sequencing technology in the de novo assembly of a eukaryotic genome.</title>
        <authorList>
            <person name="Sakai H."/>
            <person name="Naito K."/>
            <person name="Ogiso-Tanaka E."/>
            <person name="Takahashi Y."/>
            <person name="Iseki K."/>
            <person name="Muto C."/>
            <person name="Satou K."/>
            <person name="Teruya K."/>
            <person name="Shiroma A."/>
            <person name="Shimoji M."/>
            <person name="Hirano T."/>
            <person name="Itoh T."/>
            <person name="Kaga A."/>
            <person name="Tomooka N."/>
        </authorList>
    </citation>
    <scope>NUCLEOTIDE SEQUENCE [LARGE SCALE GENOMIC DNA]</scope>
    <source>
        <strain evidence="3">cv. Shumari</strain>
    </source>
</reference>
<feature type="transmembrane region" description="Helical" evidence="1">
    <location>
        <begin position="131"/>
        <end position="149"/>
    </location>
</feature>
<dbReference type="AlphaFoldDB" id="A0A0S3RSH5"/>
<dbReference type="EMBL" id="AP015037">
    <property type="protein sequence ID" value="BAT83559.1"/>
    <property type="molecule type" value="Genomic_DNA"/>
</dbReference>
<keyword evidence="1" id="KW-0812">Transmembrane</keyword>
<evidence type="ECO:0000256" key="1">
    <source>
        <dbReference type="SAM" id="Phobius"/>
    </source>
</evidence>
<keyword evidence="1" id="KW-1133">Transmembrane helix</keyword>
<organism evidence="2 3">
    <name type="scientific">Vigna angularis var. angularis</name>
    <dbReference type="NCBI Taxonomy" id="157739"/>
    <lineage>
        <taxon>Eukaryota</taxon>
        <taxon>Viridiplantae</taxon>
        <taxon>Streptophyta</taxon>
        <taxon>Embryophyta</taxon>
        <taxon>Tracheophyta</taxon>
        <taxon>Spermatophyta</taxon>
        <taxon>Magnoliopsida</taxon>
        <taxon>eudicotyledons</taxon>
        <taxon>Gunneridae</taxon>
        <taxon>Pentapetalae</taxon>
        <taxon>rosids</taxon>
        <taxon>fabids</taxon>
        <taxon>Fabales</taxon>
        <taxon>Fabaceae</taxon>
        <taxon>Papilionoideae</taxon>
        <taxon>50 kb inversion clade</taxon>
        <taxon>NPAAA clade</taxon>
        <taxon>indigoferoid/millettioid clade</taxon>
        <taxon>Phaseoleae</taxon>
        <taxon>Vigna</taxon>
    </lineage>
</organism>
<evidence type="ECO:0000313" key="3">
    <source>
        <dbReference type="Proteomes" id="UP000291084"/>
    </source>
</evidence>
<accession>A0A0S3RSH5</accession>
<feature type="transmembrane region" description="Helical" evidence="1">
    <location>
        <begin position="28"/>
        <end position="54"/>
    </location>
</feature>
<evidence type="ECO:0000313" key="2">
    <source>
        <dbReference type="EMBL" id="BAT83559.1"/>
    </source>
</evidence>
<keyword evidence="3" id="KW-1185">Reference proteome</keyword>
<sequence length="169" mass="19822">MGWHMDGTRENRSGIKSVKLLMDLRNQIANCLMVFSMIMCLMWILVMVCLSVSFHTIDQIIHMMLLINGYSRRIFHFLFVNKLYSSFFKISDKTMLLLMPHFVIPILAPMLTYQDNLLICLIFLQNPLSSIFLRKGCLFLMLLSLMGFLKRLLSSIMHYNLTRKSRTCL</sequence>